<feature type="transmembrane region" description="Helical" evidence="1">
    <location>
        <begin position="21"/>
        <end position="43"/>
    </location>
</feature>
<keyword evidence="4" id="KW-1185">Reference proteome</keyword>
<name>A0ABS4PMU1_9PSEU</name>
<keyword evidence="1" id="KW-0472">Membrane</keyword>
<evidence type="ECO:0000256" key="1">
    <source>
        <dbReference type="SAM" id="Phobius"/>
    </source>
</evidence>
<feature type="domain" description="DUF1206" evidence="2">
    <location>
        <begin position="202"/>
        <end position="269"/>
    </location>
</feature>
<evidence type="ECO:0000313" key="3">
    <source>
        <dbReference type="EMBL" id="MBP2180749.1"/>
    </source>
</evidence>
<dbReference type="EMBL" id="JAGGMS010000001">
    <property type="protein sequence ID" value="MBP2180749.1"/>
    <property type="molecule type" value="Genomic_DNA"/>
</dbReference>
<accession>A0ABS4PMU1</accession>
<protein>
    <recommendedName>
        <fullName evidence="2">DUF1206 domain-containing protein</fullName>
    </recommendedName>
</protein>
<keyword evidence="1" id="KW-1133">Transmembrane helix</keyword>
<feature type="domain" description="DUF1206" evidence="2">
    <location>
        <begin position="107"/>
        <end position="176"/>
    </location>
</feature>
<feature type="transmembrane region" description="Helical" evidence="1">
    <location>
        <begin position="248"/>
        <end position="270"/>
    </location>
</feature>
<evidence type="ECO:0000259" key="2">
    <source>
        <dbReference type="Pfam" id="PF06724"/>
    </source>
</evidence>
<feature type="transmembrane region" description="Helical" evidence="1">
    <location>
        <begin position="105"/>
        <end position="126"/>
    </location>
</feature>
<dbReference type="RefSeq" id="WP_209664256.1">
    <property type="nucleotide sequence ID" value="NZ_JAGGMS010000001.1"/>
</dbReference>
<feature type="transmembrane region" description="Helical" evidence="1">
    <location>
        <begin position="202"/>
        <end position="223"/>
    </location>
</feature>
<gene>
    <name evidence="3" type="ORF">JOM49_002275</name>
</gene>
<feature type="domain" description="DUF1206" evidence="2">
    <location>
        <begin position="22"/>
        <end position="88"/>
    </location>
</feature>
<evidence type="ECO:0000313" key="4">
    <source>
        <dbReference type="Proteomes" id="UP000741013"/>
    </source>
</evidence>
<dbReference type="InterPro" id="IPR009597">
    <property type="entry name" value="DUF1206"/>
</dbReference>
<keyword evidence="1" id="KW-0812">Transmembrane</keyword>
<comment type="caution">
    <text evidence="3">The sequence shown here is derived from an EMBL/GenBank/DDBJ whole genome shotgun (WGS) entry which is preliminary data.</text>
</comment>
<proteinExistence type="predicted"/>
<feature type="transmembrane region" description="Helical" evidence="1">
    <location>
        <begin position="146"/>
        <end position="168"/>
    </location>
</feature>
<organism evidence="3 4">
    <name type="scientific">Amycolatopsis magusensis</name>
    <dbReference type="NCBI Taxonomy" id="882444"/>
    <lineage>
        <taxon>Bacteria</taxon>
        <taxon>Bacillati</taxon>
        <taxon>Actinomycetota</taxon>
        <taxon>Actinomycetes</taxon>
        <taxon>Pseudonocardiales</taxon>
        <taxon>Pseudonocardiaceae</taxon>
        <taxon>Amycolatopsis</taxon>
    </lineage>
</organism>
<dbReference type="Pfam" id="PF06724">
    <property type="entry name" value="DUF1206"/>
    <property type="match status" value="3"/>
</dbReference>
<reference evidence="3 4" key="1">
    <citation type="submission" date="2021-03" db="EMBL/GenBank/DDBJ databases">
        <title>Sequencing the genomes of 1000 actinobacteria strains.</title>
        <authorList>
            <person name="Klenk H.-P."/>
        </authorList>
    </citation>
    <scope>NUCLEOTIDE SEQUENCE [LARGE SCALE GENOMIC DNA]</scope>
    <source>
        <strain evidence="3 4">DSM 45510</strain>
    </source>
</reference>
<sequence length="273" mass="28412">MPSSTKATEARHSKPVQVLGRVGMACYGVVHLIIAYLAIRIVASGGGQEADGRGAITEIGSTGFGGFLLWVVAVGLIAYGLWQALMAINGYQWIDKERRRTMKRVASAARCVMGISLGVYAIQLAAGSGKQGGSGDQQQQEFTAKLLALPAGPFLVGVLAVVVLGVAVSSAAKGIRKTFLDDLDFSSLPSGSRRWVERLGRVGYLAKSVVFGVVGVLIGYAAFTHDPGQAGGLDAALRTLADQPFGPVLLIAVAAGFAAFGAYCFGAAWAHRK</sequence>
<dbReference type="Proteomes" id="UP000741013">
    <property type="component" value="Unassembled WGS sequence"/>
</dbReference>
<feature type="transmembrane region" description="Helical" evidence="1">
    <location>
        <begin position="63"/>
        <end position="85"/>
    </location>
</feature>